<keyword evidence="4" id="KW-1185">Reference proteome</keyword>
<dbReference type="Proteomes" id="UP000192578">
    <property type="component" value="Unassembled WGS sequence"/>
</dbReference>
<feature type="region of interest" description="Disordered" evidence="1">
    <location>
        <begin position="232"/>
        <end position="253"/>
    </location>
</feature>
<accession>A0A1W0WPJ3</accession>
<evidence type="ECO:0000313" key="3">
    <source>
        <dbReference type="EMBL" id="OQV17128.1"/>
    </source>
</evidence>
<name>A0A1W0WPJ3_HYPEX</name>
<organism evidence="3 4">
    <name type="scientific">Hypsibius exemplaris</name>
    <name type="common">Freshwater tardigrade</name>
    <dbReference type="NCBI Taxonomy" id="2072580"/>
    <lineage>
        <taxon>Eukaryota</taxon>
        <taxon>Metazoa</taxon>
        <taxon>Ecdysozoa</taxon>
        <taxon>Tardigrada</taxon>
        <taxon>Eutardigrada</taxon>
        <taxon>Parachela</taxon>
        <taxon>Hypsibioidea</taxon>
        <taxon>Hypsibiidae</taxon>
        <taxon>Hypsibius</taxon>
    </lineage>
</organism>
<dbReference type="AlphaFoldDB" id="A0A1W0WPJ3"/>
<dbReference type="OrthoDB" id="10597743at2759"/>
<reference evidence="4" key="1">
    <citation type="submission" date="2017-01" db="EMBL/GenBank/DDBJ databases">
        <title>Comparative genomics of anhydrobiosis in the tardigrade Hypsibius dujardini.</title>
        <authorList>
            <person name="Yoshida Y."/>
            <person name="Koutsovoulos G."/>
            <person name="Laetsch D."/>
            <person name="Stevens L."/>
            <person name="Kumar S."/>
            <person name="Horikawa D."/>
            <person name="Ishino K."/>
            <person name="Komine S."/>
            <person name="Tomita M."/>
            <person name="Blaxter M."/>
            <person name="Arakawa K."/>
        </authorList>
    </citation>
    <scope>NUCLEOTIDE SEQUENCE [LARGE SCALE GENOMIC DNA]</scope>
    <source>
        <strain evidence="4">Z151</strain>
    </source>
</reference>
<feature type="region of interest" description="Disordered" evidence="1">
    <location>
        <begin position="417"/>
        <end position="446"/>
    </location>
</feature>
<dbReference type="InterPro" id="IPR035979">
    <property type="entry name" value="RBD_domain_sf"/>
</dbReference>
<evidence type="ECO:0000313" key="4">
    <source>
        <dbReference type="Proteomes" id="UP000192578"/>
    </source>
</evidence>
<sequence>MTRNIATRKARRNSPPSFDLLVRLNLSVSSEEISSVFAHWGKVRDVHRPYEDRDYRFVRYERKEEMKAALRGYRDGSLRYLQPEWLQCTVYESPSNSLFEVIVRDVPAEITDKEWCECISKYGAVRAVHRIPKVPHGVCDMFIAMEDQRSHNVIKALLATLAKYQATLSDIFYGTFVPPASFCATFEASSKASTVISLRDQALPPAPLPPLLANPSQMALVRRISAEGAANYRRGSDFQSSSSSSLTRQPAIPDPCMFRSITILTRRKSSISPATTTKAASTQVTSNGDDFLKEEEPEQIQADVAPKKNPSDVWFSCGEEIPDAEVVSVAPTAGPPLKPDGALLKGPKVSFAETVVVVPSRDSLLSSSDDDFAAVPDGIEAVISSEATAVHQGTPLLNTSPPPVLYKLQPCLNRDIRRDSRRKKRTAELRQDRCPPLLPPKSTPQKLTMAFLPPTIKSTRESWKSKARLRRQCSDPASLKQYAALHQGGASFLELPGYFHRFRKRPTSPDVKESKGKNGANSKPGSKNGPLSLMGVPFPCDQAPLRTHYNAAKVEGRVVTIRFSEARVDTAAMTALNDHNSLTYREQLEENDMIEKWLRAYQLFQKRKSEARSPIRGMGRLTLSSPPPPFFQKPMERRVSAERIFLEKQFFEKNRIRDENHFNCPQDARLRLYGLLSKSPSILSSNVD</sequence>
<feature type="domain" description="RRM" evidence="2">
    <location>
        <begin position="24"/>
        <end position="73"/>
    </location>
</feature>
<dbReference type="Pfam" id="PF00076">
    <property type="entry name" value="RRM_1"/>
    <property type="match status" value="1"/>
</dbReference>
<protein>
    <recommendedName>
        <fullName evidence="2">RRM domain-containing protein</fullName>
    </recommendedName>
</protein>
<dbReference type="GO" id="GO:0003723">
    <property type="term" value="F:RNA binding"/>
    <property type="evidence" value="ECO:0007669"/>
    <property type="project" value="InterPro"/>
</dbReference>
<dbReference type="InterPro" id="IPR012677">
    <property type="entry name" value="Nucleotide-bd_a/b_plait_sf"/>
</dbReference>
<dbReference type="EMBL" id="MTYJ01000065">
    <property type="protein sequence ID" value="OQV17128.1"/>
    <property type="molecule type" value="Genomic_DNA"/>
</dbReference>
<gene>
    <name evidence="3" type="ORF">BV898_08709</name>
</gene>
<evidence type="ECO:0000259" key="2">
    <source>
        <dbReference type="Pfam" id="PF00076"/>
    </source>
</evidence>
<dbReference type="SUPFAM" id="SSF54928">
    <property type="entry name" value="RNA-binding domain, RBD"/>
    <property type="match status" value="1"/>
</dbReference>
<dbReference type="InterPro" id="IPR000504">
    <property type="entry name" value="RRM_dom"/>
</dbReference>
<proteinExistence type="predicted"/>
<comment type="caution">
    <text evidence="3">The sequence shown here is derived from an EMBL/GenBank/DDBJ whole genome shotgun (WGS) entry which is preliminary data.</text>
</comment>
<dbReference type="Gene3D" id="3.30.70.330">
    <property type="match status" value="1"/>
</dbReference>
<feature type="region of interest" description="Disordered" evidence="1">
    <location>
        <begin position="503"/>
        <end position="533"/>
    </location>
</feature>
<evidence type="ECO:0000256" key="1">
    <source>
        <dbReference type="SAM" id="MobiDB-lite"/>
    </source>
</evidence>